<evidence type="ECO:0000313" key="2">
    <source>
        <dbReference type="Proteomes" id="UP000308196"/>
    </source>
</evidence>
<dbReference type="Proteomes" id="UP000308196">
    <property type="component" value="Chromosome"/>
</dbReference>
<protein>
    <submittedName>
        <fullName evidence="1">Uncharacterized protein</fullName>
    </submittedName>
</protein>
<dbReference type="KEGG" id="stha:NCTC11429_02990"/>
<sequence>MLDKKDSAGGHCLGWMHVFTLLPEGKILITIYK</sequence>
<accession>A0A4U9VBD6</accession>
<proteinExistence type="predicted"/>
<organism evidence="1 2">
    <name type="scientific">Sphingobacterium thalpophilum</name>
    <dbReference type="NCBI Taxonomy" id="259"/>
    <lineage>
        <taxon>Bacteria</taxon>
        <taxon>Pseudomonadati</taxon>
        <taxon>Bacteroidota</taxon>
        <taxon>Sphingobacteriia</taxon>
        <taxon>Sphingobacteriales</taxon>
        <taxon>Sphingobacteriaceae</taxon>
        <taxon>Sphingobacterium</taxon>
    </lineage>
</organism>
<name>A0A4U9VBD6_9SPHI</name>
<evidence type="ECO:0000313" key="1">
    <source>
        <dbReference type="EMBL" id="VTR44145.1"/>
    </source>
</evidence>
<reference evidence="1 2" key="1">
    <citation type="submission" date="2019-05" db="EMBL/GenBank/DDBJ databases">
        <authorList>
            <consortium name="Pathogen Informatics"/>
        </authorList>
    </citation>
    <scope>NUCLEOTIDE SEQUENCE [LARGE SCALE GENOMIC DNA]</scope>
    <source>
        <strain evidence="1 2">NCTC11429</strain>
    </source>
</reference>
<gene>
    <name evidence="1" type="ORF">NCTC11429_02990</name>
</gene>
<dbReference type="EMBL" id="LR590484">
    <property type="protein sequence ID" value="VTR44145.1"/>
    <property type="molecule type" value="Genomic_DNA"/>
</dbReference>
<dbReference type="AlphaFoldDB" id="A0A4U9VBD6"/>